<dbReference type="HOGENOM" id="CLU_2254490_0_0_1"/>
<sequence>MVDLPPTMLLASTYLIESSGELFLSDRLLRRRRSLYRMELGSTPTSWSKVDGVCDDKVFLLGGDRLGLSNFDASCSASTSGGNSVYFLNLTSRRSCHMLHAGSW</sequence>
<name>A0A0E0HSY7_ORYNI</name>
<reference evidence="1" key="1">
    <citation type="submission" date="2015-04" db="UniProtKB">
        <authorList>
            <consortium name="EnsemblPlants"/>
        </authorList>
    </citation>
    <scope>IDENTIFICATION</scope>
    <source>
        <strain evidence="1">SL10</strain>
    </source>
</reference>
<accession>A0A0E0HSY7</accession>
<reference evidence="1" key="2">
    <citation type="submission" date="2018-04" db="EMBL/GenBank/DDBJ databases">
        <title>OnivRS2 (Oryza nivara Reference Sequence Version 2).</title>
        <authorList>
            <person name="Zhang J."/>
            <person name="Kudrna D."/>
            <person name="Lee S."/>
            <person name="Talag J."/>
            <person name="Rajasekar S."/>
            <person name="Welchert J."/>
            <person name="Hsing Y.-I."/>
            <person name="Wing R.A."/>
        </authorList>
    </citation>
    <scope>NUCLEOTIDE SEQUENCE [LARGE SCALE GENOMIC DNA]</scope>
    <source>
        <strain evidence="1">SL10</strain>
    </source>
</reference>
<evidence type="ECO:0000313" key="1">
    <source>
        <dbReference type="EnsemblPlants" id="ONIVA06G23340.1"/>
    </source>
</evidence>
<dbReference type="EnsemblPlants" id="ONIVA06G23340.1">
    <property type="protein sequence ID" value="ONIVA06G23340.1"/>
    <property type="gene ID" value="ONIVA06G23340"/>
</dbReference>
<protein>
    <recommendedName>
        <fullName evidence="3">DUF295 domain-containing protein</fullName>
    </recommendedName>
</protein>
<dbReference type="AlphaFoldDB" id="A0A0E0HSY7"/>
<organism evidence="1">
    <name type="scientific">Oryza nivara</name>
    <name type="common">Indian wild rice</name>
    <name type="synonym">Oryza sativa f. spontanea</name>
    <dbReference type="NCBI Taxonomy" id="4536"/>
    <lineage>
        <taxon>Eukaryota</taxon>
        <taxon>Viridiplantae</taxon>
        <taxon>Streptophyta</taxon>
        <taxon>Embryophyta</taxon>
        <taxon>Tracheophyta</taxon>
        <taxon>Spermatophyta</taxon>
        <taxon>Magnoliopsida</taxon>
        <taxon>Liliopsida</taxon>
        <taxon>Poales</taxon>
        <taxon>Poaceae</taxon>
        <taxon>BOP clade</taxon>
        <taxon>Oryzoideae</taxon>
        <taxon>Oryzeae</taxon>
        <taxon>Oryzinae</taxon>
        <taxon>Oryza</taxon>
    </lineage>
</organism>
<dbReference type="Proteomes" id="UP000006591">
    <property type="component" value="Chromosome 6"/>
</dbReference>
<dbReference type="Gramene" id="ONIVA06G23340.1">
    <property type="protein sequence ID" value="ONIVA06G23340.1"/>
    <property type="gene ID" value="ONIVA06G23340"/>
</dbReference>
<keyword evidence="2" id="KW-1185">Reference proteome</keyword>
<evidence type="ECO:0008006" key="3">
    <source>
        <dbReference type="Google" id="ProtNLM"/>
    </source>
</evidence>
<evidence type="ECO:0000313" key="2">
    <source>
        <dbReference type="Proteomes" id="UP000006591"/>
    </source>
</evidence>
<proteinExistence type="predicted"/>